<accession>A0A9D4ZNH9</accession>
<dbReference type="OrthoDB" id="2106730at2759"/>
<dbReference type="PANTHER" id="PTHR30345">
    <property type="entry name" value="RIBOSE-5-PHOSPHATE ISOMERASE B"/>
    <property type="match status" value="1"/>
</dbReference>
<dbReference type="GO" id="GO:0016853">
    <property type="term" value="F:isomerase activity"/>
    <property type="evidence" value="ECO:0007669"/>
    <property type="project" value="InterPro"/>
</dbReference>
<evidence type="ECO:0000313" key="1">
    <source>
        <dbReference type="EMBL" id="KAI5080227.1"/>
    </source>
</evidence>
<dbReference type="InterPro" id="IPR011051">
    <property type="entry name" value="RmlC_Cupin_sf"/>
</dbReference>
<evidence type="ECO:0000313" key="2">
    <source>
        <dbReference type="Proteomes" id="UP000886520"/>
    </source>
</evidence>
<dbReference type="AlphaFoldDB" id="A0A9D4ZNH9"/>
<dbReference type="EMBL" id="JABFUD020000005">
    <property type="protein sequence ID" value="KAI5080227.1"/>
    <property type="molecule type" value="Genomic_DNA"/>
</dbReference>
<organism evidence="1 2">
    <name type="scientific">Adiantum capillus-veneris</name>
    <name type="common">Maidenhair fern</name>
    <dbReference type="NCBI Taxonomy" id="13818"/>
    <lineage>
        <taxon>Eukaryota</taxon>
        <taxon>Viridiplantae</taxon>
        <taxon>Streptophyta</taxon>
        <taxon>Embryophyta</taxon>
        <taxon>Tracheophyta</taxon>
        <taxon>Polypodiopsida</taxon>
        <taxon>Polypodiidae</taxon>
        <taxon>Polypodiales</taxon>
        <taxon>Pteridineae</taxon>
        <taxon>Pteridaceae</taxon>
        <taxon>Vittarioideae</taxon>
        <taxon>Adiantum</taxon>
    </lineage>
</organism>
<dbReference type="InterPro" id="IPR014710">
    <property type="entry name" value="RmlC-like_jellyroll"/>
</dbReference>
<comment type="caution">
    <text evidence="1">The sequence shown here is derived from an EMBL/GenBank/DDBJ whole genome shotgun (WGS) entry which is preliminary data.</text>
</comment>
<sequence>MPGGSMTILRNDPTSAVVRFKAGSLEPAHHHTFGHDLIVSYGKKRVQNLTKKEAYELGPGDFLYTPAGDLHRVQYLRDTEFFIKWDGHWDLFLDEDHSQAASAVKDSKDFV</sequence>
<keyword evidence="2" id="KW-1185">Reference proteome</keyword>
<reference evidence="1 2" key="1">
    <citation type="submission" date="2021-01" db="EMBL/GenBank/DDBJ databases">
        <title>Adiantum capillus-veneris genome.</title>
        <authorList>
            <person name="Fang Y."/>
            <person name="Liao Q."/>
        </authorList>
    </citation>
    <scope>NUCLEOTIDE SEQUENCE [LARGE SCALE GENOMIC DNA]</scope>
    <source>
        <strain evidence="1">H3</strain>
        <tissue evidence="1">Leaf</tissue>
    </source>
</reference>
<dbReference type="SUPFAM" id="SSF51182">
    <property type="entry name" value="RmlC-like cupins"/>
    <property type="match status" value="1"/>
</dbReference>
<dbReference type="GO" id="GO:0005975">
    <property type="term" value="P:carbohydrate metabolic process"/>
    <property type="evidence" value="ECO:0007669"/>
    <property type="project" value="InterPro"/>
</dbReference>
<name>A0A9D4ZNH9_ADICA</name>
<gene>
    <name evidence="1" type="ORF">GOP47_0005706</name>
</gene>
<dbReference type="PANTHER" id="PTHR30345:SF0">
    <property type="entry name" value="DNA DAMAGE-REPAIR_TOLERATION PROTEIN DRT102"/>
    <property type="match status" value="1"/>
</dbReference>
<dbReference type="Gene3D" id="2.60.120.10">
    <property type="entry name" value="Jelly Rolls"/>
    <property type="match status" value="1"/>
</dbReference>
<dbReference type="InterPro" id="IPR003500">
    <property type="entry name" value="RpiB_LacA_LacB"/>
</dbReference>
<protein>
    <submittedName>
        <fullName evidence="1">Uncharacterized protein</fullName>
    </submittedName>
</protein>
<dbReference type="Proteomes" id="UP000886520">
    <property type="component" value="Chromosome 5"/>
</dbReference>
<proteinExistence type="predicted"/>